<dbReference type="OrthoDB" id="3105089at2759"/>
<sequence length="145" mass="17089">MKNFVDSIFWLYLGRVPYLEKSRNNVENVMHNIQAPSLSFPYFIAIISIFRNVHRPCKHYSTTVHVSVFSPFFSDFLAIFAWITIFGNAHRPCKQYPNIITSSECHEKLYQKNQVFFLKLGPQIPRDTGRKCFSHLRRLKDFLAV</sequence>
<dbReference type="Proteomes" id="UP000054477">
    <property type="component" value="Unassembled WGS sequence"/>
</dbReference>
<accession>A0A0C9WHM5</accession>
<dbReference type="AlphaFoldDB" id="A0A0C9WHM5"/>
<keyword evidence="3" id="KW-1185">Reference proteome</keyword>
<proteinExistence type="predicted"/>
<evidence type="ECO:0000313" key="2">
    <source>
        <dbReference type="EMBL" id="KIJ91454.1"/>
    </source>
</evidence>
<reference evidence="3" key="2">
    <citation type="submission" date="2015-01" db="EMBL/GenBank/DDBJ databases">
        <title>Evolutionary Origins and Diversification of the Mycorrhizal Mutualists.</title>
        <authorList>
            <consortium name="DOE Joint Genome Institute"/>
            <consortium name="Mycorrhizal Genomics Consortium"/>
            <person name="Kohler A."/>
            <person name="Kuo A."/>
            <person name="Nagy L.G."/>
            <person name="Floudas D."/>
            <person name="Copeland A."/>
            <person name="Barry K.W."/>
            <person name="Cichocki N."/>
            <person name="Veneault-Fourrey C."/>
            <person name="LaButti K."/>
            <person name="Lindquist E.A."/>
            <person name="Lipzen A."/>
            <person name="Lundell T."/>
            <person name="Morin E."/>
            <person name="Murat C."/>
            <person name="Riley R."/>
            <person name="Ohm R."/>
            <person name="Sun H."/>
            <person name="Tunlid A."/>
            <person name="Henrissat B."/>
            <person name="Grigoriev I.V."/>
            <person name="Hibbett D.S."/>
            <person name="Martin F."/>
        </authorList>
    </citation>
    <scope>NUCLEOTIDE SEQUENCE [LARGE SCALE GENOMIC DNA]</scope>
    <source>
        <strain evidence="3">LaAM-08-1</strain>
    </source>
</reference>
<keyword evidence="1" id="KW-0472">Membrane</keyword>
<protein>
    <submittedName>
        <fullName evidence="2">Uncharacterized protein</fullName>
    </submittedName>
</protein>
<evidence type="ECO:0000256" key="1">
    <source>
        <dbReference type="SAM" id="Phobius"/>
    </source>
</evidence>
<reference evidence="2 3" key="1">
    <citation type="submission" date="2014-04" db="EMBL/GenBank/DDBJ databases">
        <authorList>
            <consortium name="DOE Joint Genome Institute"/>
            <person name="Kuo A."/>
            <person name="Kohler A."/>
            <person name="Nagy L.G."/>
            <person name="Floudas D."/>
            <person name="Copeland A."/>
            <person name="Barry K.W."/>
            <person name="Cichocki N."/>
            <person name="Veneault-Fourrey C."/>
            <person name="LaButti K."/>
            <person name="Lindquist E.A."/>
            <person name="Lipzen A."/>
            <person name="Lundell T."/>
            <person name="Morin E."/>
            <person name="Murat C."/>
            <person name="Sun H."/>
            <person name="Tunlid A."/>
            <person name="Henrissat B."/>
            <person name="Grigoriev I.V."/>
            <person name="Hibbett D.S."/>
            <person name="Martin F."/>
            <person name="Nordberg H.P."/>
            <person name="Cantor M.N."/>
            <person name="Hua S.X."/>
        </authorList>
    </citation>
    <scope>NUCLEOTIDE SEQUENCE [LARGE SCALE GENOMIC DNA]</scope>
    <source>
        <strain evidence="2 3">LaAM-08-1</strain>
    </source>
</reference>
<dbReference type="HOGENOM" id="CLU_1787159_0_0_1"/>
<dbReference type="EMBL" id="KN839005">
    <property type="protein sequence ID" value="KIJ91454.1"/>
    <property type="molecule type" value="Genomic_DNA"/>
</dbReference>
<feature type="transmembrane region" description="Helical" evidence="1">
    <location>
        <begin position="33"/>
        <end position="50"/>
    </location>
</feature>
<organism evidence="2 3">
    <name type="scientific">Laccaria amethystina LaAM-08-1</name>
    <dbReference type="NCBI Taxonomy" id="1095629"/>
    <lineage>
        <taxon>Eukaryota</taxon>
        <taxon>Fungi</taxon>
        <taxon>Dikarya</taxon>
        <taxon>Basidiomycota</taxon>
        <taxon>Agaricomycotina</taxon>
        <taxon>Agaricomycetes</taxon>
        <taxon>Agaricomycetidae</taxon>
        <taxon>Agaricales</taxon>
        <taxon>Agaricineae</taxon>
        <taxon>Hydnangiaceae</taxon>
        <taxon>Laccaria</taxon>
    </lineage>
</organism>
<keyword evidence="1" id="KW-1133">Transmembrane helix</keyword>
<name>A0A0C9WHM5_9AGAR</name>
<feature type="transmembrane region" description="Helical" evidence="1">
    <location>
        <begin position="62"/>
        <end position="85"/>
    </location>
</feature>
<evidence type="ECO:0000313" key="3">
    <source>
        <dbReference type="Proteomes" id="UP000054477"/>
    </source>
</evidence>
<gene>
    <name evidence="2" type="ORF">K443DRAFT_115001</name>
</gene>
<keyword evidence="1" id="KW-0812">Transmembrane</keyword>